<keyword evidence="3" id="KW-1185">Reference proteome</keyword>
<keyword evidence="1" id="KW-0732">Signal</keyword>
<dbReference type="KEGG" id="tsin:OXH18_22725"/>
<evidence type="ECO:0000313" key="3">
    <source>
        <dbReference type="Proteomes" id="UP001163152"/>
    </source>
</evidence>
<dbReference type="RefSeq" id="WP_268609774.1">
    <property type="nucleotide sequence ID" value="NZ_CP113797.1"/>
</dbReference>
<dbReference type="Proteomes" id="UP001163152">
    <property type="component" value="Chromosome"/>
</dbReference>
<reference evidence="2" key="1">
    <citation type="submission" date="2022-12" db="EMBL/GenBank/DDBJ databases">
        <title>Polyphasic identification of a Novel Hot-Spring Cyanobacterium Ocullathermofonsia sinensis gen nov. sp. nov. and Genomic Insights on its Adaptations to the Thermal Habitat.</title>
        <authorList>
            <person name="Daroch M."/>
            <person name="Tang J."/>
            <person name="Jiang Y."/>
        </authorList>
    </citation>
    <scope>NUCLEOTIDE SEQUENCE</scope>
    <source>
        <strain evidence="2">PKUAC-SCTA174</strain>
    </source>
</reference>
<dbReference type="PROSITE" id="PS51257">
    <property type="entry name" value="PROKAR_LIPOPROTEIN"/>
    <property type="match status" value="1"/>
</dbReference>
<proteinExistence type="predicted"/>
<evidence type="ECO:0008006" key="4">
    <source>
        <dbReference type="Google" id="ProtNLM"/>
    </source>
</evidence>
<feature type="signal peptide" evidence="1">
    <location>
        <begin position="1"/>
        <end position="22"/>
    </location>
</feature>
<gene>
    <name evidence="2" type="ORF">OXH18_22725</name>
</gene>
<evidence type="ECO:0000313" key="2">
    <source>
        <dbReference type="EMBL" id="WAL59953.1"/>
    </source>
</evidence>
<sequence length="139" mass="14641">MVHLKQMMVFGAIGIVSLATLAGCNSAPPATTAASPRESSSFVAGSTKAGFDELRNVIVNTRGAVEAGDFAKARADFAQFEDFWKQVEDGVKAKSASTYDAIEQSMDQINGELKTSQPNQAIILSALQSLEANVNSVAN</sequence>
<dbReference type="EMBL" id="CP113797">
    <property type="protein sequence ID" value="WAL59953.1"/>
    <property type="molecule type" value="Genomic_DNA"/>
</dbReference>
<feature type="chain" id="PRO_5039067928" description="DUF4363 domain-containing protein" evidence="1">
    <location>
        <begin position="23"/>
        <end position="139"/>
    </location>
</feature>
<evidence type="ECO:0000256" key="1">
    <source>
        <dbReference type="SAM" id="SignalP"/>
    </source>
</evidence>
<dbReference type="AlphaFoldDB" id="A0A9E8ZB87"/>
<organism evidence="2 3">
    <name type="scientific">Thermocoleostomius sinensis A174</name>
    <dbReference type="NCBI Taxonomy" id="2016057"/>
    <lineage>
        <taxon>Bacteria</taxon>
        <taxon>Bacillati</taxon>
        <taxon>Cyanobacteriota</taxon>
        <taxon>Cyanophyceae</taxon>
        <taxon>Oculatellales</taxon>
        <taxon>Oculatellaceae</taxon>
        <taxon>Thermocoleostomius</taxon>
    </lineage>
</organism>
<name>A0A9E8ZB87_9CYAN</name>
<protein>
    <recommendedName>
        <fullName evidence="4">DUF4363 domain-containing protein</fullName>
    </recommendedName>
</protein>
<accession>A0A9E8ZB87</accession>